<protein>
    <submittedName>
        <fullName evidence="1">Uncharacterized protein</fullName>
    </submittedName>
</protein>
<evidence type="ECO:0000313" key="1">
    <source>
        <dbReference type="EMBL" id="RRT68099.1"/>
    </source>
</evidence>
<dbReference type="AlphaFoldDB" id="A0A426ZVS6"/>
<sequence length="81" mass="8888">MEGETGRCVRVLCPKKSLLSSKNPGLRWLIGSPLFLSPFTVVSSCRCLHSLPDNDPDFPDFAKEAGLLPRPSPLVLPHCNE</sequence>
<organism evidence="1 2">
    <name type="scientific">Ensete ventricosum</name>
    <name type="common">Abyssinian banana</name>
    <name type="synonym">Musa ensete</name>
    <dbReference type="NCBI Taxonomy" id="4639"/>
    <lineage>
        <taxon>Eukaryota</taxon>
        <taxon>Viridiplantae</taxon>
        <taxon>Streptophyta</taxon>
        <taxon>Embryophyta</taxon>
        <taxon>Tracheophyta</taxon>
        <taxon>Spermatophyta</taxon>
        <taxon>Magnoliopsida</taxon>
        <taxon>Liliopsida</taxon>
        <taxon>Zingiberales</taxon>
        <taxon>Musaceae</taxon>
        <taxon>Ensete</taxon>
    </lineage>
</organism>
<dbReference type="Proteomes" id="UP000287651">
    <property type="component" value="Unassembled WGS sequence"/>
</dbReference>
<reference evidence="1 2" key="1">
    <citation type="journal article" date="2014" name="Agronomy (Basel)">
        <title>A Draft Genome Sequence for Ensete ventricosum, the Drought-Tolerant Tree Against Hunger.</title>
        <authorList>
            <person name="Harrison J."/>
            <person name="Moore K.A."/>
            <person name="Paszkiewicz K."/>
            <person name="Jones T."/>
            <person name="Grant M."/>
            <person name="Ambacheew D."/>
            <person name="Muzemil S."/>
            <person name="Studholme D.J."/>
        </authorList>
    </citation>
    <scope>NUCLEOTIDE SEQUENCE [LARGE SCALE GENOMIC DNA]</scope>
</reference>
<name>A0A426ZVS6_ENSVE</name>
<comment type="caution">
    <text evidence="1">The sequence shown here is derived from an EMBL/GenBank/DDBJ whole genome shotgun (WGS) entry which is preliminary data.</text>
</comment>
<dbReference type="EMBL" id="AMZH03004807">
    <property type="protein sequence ID" value="RRT68099.1"/>
    <property type="molecule type" value="Genomic_DNA"/>
</dbReference>
<accession>A0A426ZVS6</accession>
<evidence type="ECO:0000313" key="2">
    <source>
        <dbReference type="Proteomes" id="UP000287651"/>
    </source>
</evidence>
<proteinExistence type="predicted"/>
<gene>
    <name evidence="1" type="ORF">B296_00038627</name>
</gene>